<dbReference type="InterPro" id="IPR002711">
    <property type="entry name" value="HNH"/>
</dbReference>
<organism evidence="4 5">
    <name type="scientific">Arsenicicoccus cauae</name>
    <dbReference type="NCBI Taxonomy" id="2663847"/>
    <lineage>
        <taxon>Bacteria</taxon>
        <taxon>Bacillati</taxon>
        <taxon>Actinomycetota</taxon>
        <taxon>Actinomycetes</taxon>
        <taxon>Micrococcales</taxon>
        <taxon>Intrasporangiaceae</taxon>
        <taxon>Arsenicicoccus</taxon>
    </lineage>
</organism>
<protein>
    <submittedName>
        <fullName evidence="4">DUF222 domain-containing protein</fullName>
    </submittedName>
</protein>
<dbReference type="AlphaFoldDB" id="A0A6I3ISC5"/>
<dbReference type="RefSeq" id="WP_154592503.1">
    <property type="nucleotide sequence ID" value="NZ_WLVL01000017.1"/>
</dbReference>
<evidence type="ECO:0000313" key="4">
    <source>
        <dbReference type="EMBL" id="MTB71171.1"/>
    </source>
</evidence>
<dbReference type="Proteomes" id="UP000431092">
    <property type="component" value="Unassembled WGS sequence"/>
</dbReference>
<feature type="domain" description="HNH nuclease" evidence="3">
    <location>
        <begin position="359"/>
        <end position="411"/>
    </location>
</feature>
<dbReference type="EMBL" id="WLVL01000017">
    <property type="protein sequence ID" value="MTB71171.1"/>
    <property type="molecule type" value="Genomic_DNA"/>
</dbReference>
<comment type="caution">
    <text evidence="4">The sequence shown here is derived from an EMBL/GenBank/DDBJ whole genome shotgun (WGS) entry which is preliminary data.</text>
</comment>
<feature type="compositionally biased region" description="Pro residues" evidence="2">
    <location>
        <begin position="442"/>
        <end position="463"/>
    </location>
</feature>
<dbReference type="GO" id="GO:0004519">
    <property type="term" value="F:endonuclease activity"/>
    <property type="evidence" value="ECO:0007669"/>
    <property type="project" value="InterPro"/>
</dbReference>
<dbReference type="Pfam" id="PF01844">
    <property type="entry name" value="HNH"/>
    <property type="match status" value="1"/>
</dbReference>
<comment type="similarity">
    <text evidence="1">Belongs to the Rv1128c/1148c/1588c/1702c/1945/3466 family.</text>
</comment>
<evidence type="ECO:0000256" key="2">
    <source>
        <dbReference type="SAM" id="MobiDB-lite"/>
    </source>
</evidence>
<proteinExistence type="inferred from homology"/>
<evidence type="ECO:0000259" key="3">
    <source>
        <dbReference type="SMART" id="SM00507"/>
    </source>
</evidence>
<dbReference type="CDD" id="cd00085">
    <property type="entry name" value="HNHc"/>
    <property type="match status" value="1"/>
</dbReference>
<accession>A0A6I3ISC5</accession>
<dbReference type="InterPro" id="IPR003615">
    <property type="entry name" value="HNH_nuc"/>
</dbReference>
<feature type="region of interest" description="Disordered" evidence="2">
    <location>
        <begin position="441"/>
        <end position="473"/>
    </location>
</feature>
<dbReference type="InterPro" id="IPR003870">
    <property type="entry name" value="DUF222"/>
</dbReference>
<evidence type="ECO:0000313" key="5">
    <source>
        <dbReference type="Proteomes" id="UP000431092"/>
    </source>
</evidence>
<reference evidence="4 5" key="1">
    <citation type="submission" date="2019-11" db="EMBL/GenBank/DDBJ databases">
        <title>Whole genome sequencing identifies a novel species of the genus Arsenicicoccus isolated from human blood.</title>
        <authorList>
            <person name="Jeong J.H."/>
            <person name="Kweon O.J."/>
            <person name="Kim H.R."/>
            <person name="Kim T.-H."/>
            <person name="Ha S.-M."/>
            <person name="Lee M.-K."/>
        </authorList>
    </citation>
    <scope>NUCLEOTIDE SEQUENCE [LARGE SCALE GENOMIC DNA]</scope>
    <source>
        <strain evidence="4 5">MKL-02</strain>
    </source>
</reference>
<dbReference type="GO" id="GO:0008270">
    <property type="term" value="F:zinc ion binding"/>
    <property type="evidence" value="ECO:0007669"/>
    <property type="project" value="InterPro"/>
</dbReference>
<evidence type="ECO:0000256" key="1">
    <source>
        <dbReference type="ARBA" id="ARBA00023450"/>
    </source>
</evidence>
<sequence length="473" mass="49927">MSYLEVTAATEALPGLVEVVRTLVEGMDHVQTQDLGQVAAQAGALLTAARGLVLSCAAEATTRGSVRESGSGSTAHWLTDQGTGLTRVDSFVIRRALLACDAPALAGLREGLLSGRVTPTDAVHAARVHAELVGALDPAFHEQVAAGVADLAGRVDARAELDGFRTTMLARYATVADQDRRDAHEQSRRGMSTFTPTGDGLWAFRGIVGDVDKARLAAALTAFSAPQAATLPDGSVVRDERTAAQRRLDALLTITMIAASAATRGPMGATARVSLVLTPAALLLPCEHRAKDAFGIWRAVPGQECDCPLPDATRDDLGAVLGPRAARELTCGADLTPVWLDPLGRPVDVGRTTRLATARQRRALEVRDGGCSFPGCDAPASWCQAHHITHWADGGATDVDNLALLCGHHHRYIHTHHITGRVTPDQSHVHWDVIHTWTGWHPAPPPNPGADPPGGHPTPPPDSDPPDRHALTA</sequence>
<keyword evidence="5" id="KW-1185">Reference proteome</keyword>
<gene>
    <name evidence="4" type="ORF">GGG17_04115</name>
</gene>
<dbReference type="SMART" id="SM00507">
    <property type="entry name" value="HNHc"/>
    <property type="match status" value="1"/>
</dbReference>
<dbReference type="Gene3D" id="1.10.30.50">
    <property type="match status" value="1"/>
</dbReference>
<dbReference type="Pfam" id="PF02720">
    <property type="entry name" value="DUF222"/>
    <property type="match status" value="1"/>
</dbReference>
<dbReference type="GO" id="GO:0003676">
    <property type="term" value="F:nucleic acid binding"/>
    <property type="evidence" value="ECO:0007669"/>
    <property type="project" value="InterPro"/>
</dbReference>
<name>A0A6I3ISC5_9MICO</name>